<comment type="caution">
    <text evidence="6">The sequence shown here is derived from an EMBL/GenBank/DDBJ whole genome shotgun (WGS) entry which is preliminary data.</text>
</comment>
<dbReference type="EMBL" id="BAABDJ010000034">
    <property type="protein sequence ID" value="GAA4013356.1"/>
    <property type="molecule type" value="Genomic_DNA"/>
</dbReference>
<dbReference type="InterPro" id="IPR003661">
    <property type="entry name" value="HisK_dim/P_dom"/>
</dbReference>
<keyword evidence="4" id="KW-0732">Signal</keyword>
<evidence type="ECO:0000256" key="3">
    <source>
        <dbReference type="ARBA" id="ARBA00022553"/>
    </source>
</evidence>
<feature type="chain" id="PRO_5045942620" description="histidine kinase" evidence="4">
    <location>
        <begin position="23"/>
        <end position="718"/>
    </location>
</feature>
<dbReference type="PANTHER" id="PTHR43065:SF42">
    <property type="entry name" value="TWO-COMPONENT SENSOR PPRA"/>
    <property type="match status" value="1"/>
</dbReference>
<gene>
    <name evidence="6" type="ORF">GCM10022408_27970</name>
</gene>
<evidence type="ECO:0000313" key="7">
    <source>
        <dbReference type="Proteomes" id="UP001500567"/>
    </source>
</evidence>
<keyword evidence="3" id="KW-0597">Phosphoprotein</keyword>
<dbReference type="Gene3D" id="1.25.40.10">
    <property type="entry name" value="Tetratricopeptide repeat domain"/>
    <property type="match status" value="1"/>
</dbReference>
<dbReference type="Gene3D" id="3.30.565.10">
    <property type="entry name" value="Histidine kinase-like ATPase, C-terminal domain"/>
    <property type="match status" value="1"/>
</dbReference>
<dbReference type="InterPro" id="IPR036890">
    <property type="entry name" value="HATPase_C_sf"/>
</dbReference>
<proteinExistence type="predicted"/>
<dbReference type="Pfam" id="PF13424">
    <property type="entry name" value="TPR_12"/>
    <property type="match status" value="1"/>
</dbReference>
<dbReference type="InterPro" id="IPR036097">
    <property type="entry name" value="HisK_dim/P_sf"/>
</dbReference>
<sequence>MKTPRALWLLLLLAVSTGNALAQSRAADSLHQLLRNFPRPDTTRVRRLHALISELAATDAPQAIALSRQALTLSQRLTDTVSIGRSLLWLSILHRRLEQYAPARYYTRQARELFAQSHDRRREARACLELSLIDVQQSKPASALAWALQGLPLAEQAREEGLQAQLRGTIGSIYSQLADYTSALPMLRRALRDGQRLNDQQVVSAALSGLASLSQVLRQWPDARRYFRRAIAVSRQMGDTQNETINEIGLAEVCLAQGDLPRARHHGARARALVRATQDDYNLPAVELMLARSFLLAGQPDSAVALAQLGLERSQRSRRNGNISSAADILAQAYAVRQDFAEAYRYQRLFSSYQDTLTGDAVQRKSSALRYNYELEKQQSQITLLNQTRQLQTQKSARQRLQLYALLAGLTGTGLLAGLLWRNARLKQRINRHLNEKNTEIALQRDDLTSTLASLKAAQTQLIQREKMASLGELTAGIAHEIQNPLNFVNNFSEVSTELVEEFIDGPWQQLPEAEKAYATELLDNLTQNLQKITHHGHRADNIVKGMLQHSHGTSGQREPTDLNTLVTEHLPLAYQSFRAKNKDFTITITSDFDPLVGQVKLVPQDVGRVLVNLYANAFYAQRQRQQLGQAGYFPELTVNTKRLATEVQIRVRDNGLGMDAETQLKVFQPFFTTKPSGEGTGLGLSLSYDIIVEGHGGMLTITSQEGVGTEVTISLPV</sequence>
<dbReference type="PROSITE" id="PS50109">
    <property type="entry name" value="HIS_KIN"/>
    <property type="match status" value="1"/>
</dbReference>
<evidence type="ECO:0000256" key="4">
    <source>
        <dbReference type="SAM" id="SignalP"/>
    </source>
</evidence>
<dbReference type="InterPro" id="IPR003594">
    <property type="entry name" value="HATPase_dom"/>
</dbReference>
<organism evidence="6 7">
    <name type="scientific">Hymenobacter fastidiosus</name>
    <dbReference type="NCBI Taxonomy" id="486264"/>
    <lineage>
        <taxon>Bacteria</taxon>
        <taxon>Pseudomonadati</taxon>
        <taxon>Bacteroidota</taxon>
        <taxon>Cytophagia</taxon>
        <taxon>Cytophagales</taxon>
        <taxon>Hymenobacteraceae</taxon>
        <taxon>Hymenobacter</taxon>
    </lineage>
</organism>
<dbReference type="SUPFAM" id="SSF47384">
    <property type="entry name" value="Homodimeric domain of signal transducing histidine kinase"/>
    <property type="match status" value="1"/>
</dbReference>
<dbReference type="InterPro" id="IPR004358">
    <property type="entry name" value="Sig_transdc_His_kin-like_C"/>
</dbReference>
<evidence type="ECO:0000259" key="5">
    <source>
        <dbReference type="PROSITE" id="PS50109"/>
    </source>
</evidence>
<comment type="catalytic activity">
    <reaction evidence="1">
        <text>ATP + protein L-histidine = ADP + protein N-phospho-L-histidine.</text>
        <dbReference type="EC" id="2.7.13.3"/>
    </reaction>
</comment>
<evidence type="ECO:0000256" key="1">
    <source>
        <dbReference type="ARBA" id="ARBA00000085"/>
    </source>
</evidence>
<evidence type="ECO:0000313" key="6">
    <source>
        <dbReference type="EMBL" id="GAA4013356.1"/>
    </source>
</evidence>
<dbReference type="SMART" id="SM00388">
    <property type="entry name" value="HisKA"/>
    <property type="match status" value="1"/>
</dbReference>
<dbReference type="PANTHER" id="PTHR43065">
    <property type="entry name" value="SENSOR HISTIDINE KINASE"/>
    <property type="match status" value="1"/>
</dbReference>
<dbReference type="InterPro" id="IPR005467">
    <property type="entry name" value="His_kinase_dom"/>
</dbReference>
<accession>A0ABP7SLA6</accession>
<dbReference type="EC" id="2.7.13.3" evidence="2"/>
<dbReference type="Proteomes" id="UP001500567">
    <property type="component" value="Unassembled WGS sequence"/>
</dbReference>
<dbReference type="InterPro" id="IPR011990">
    <property type="entry name" value="TPR-like_helical_dom_sf"/>
</dbReference>
<dbReference type="SUPFAM" id="SSF48452">
    <property type="entry name" value="TPR-like"/>
    <property type="match status" value="2"/>
</dbReference>
<name>A0ABP7SLA6_9BACT</name>
<dbReference type="PRINTS" id="PR00344">
    <property type="entry name" value="BCTRLSENSOR"/>
</dbReference>
<keyword evidence="7" id="KW-1185">Reference proteome</keyword>
<dbReference type="Pfam" id="PF02518">
    <property type="entry name" value="HATPase_c"/>
    <property type="match status" value="1"/>
</dbReference>
<feature type="domain" description="Histidine kinase" evidence="5">
    <location>
        <begin position="477"/>
        <end position="718"/>
    </location>
</feature>
<feature type="signal peptide" evidence="4">
    <location>
        <begin position="1"/>
        <end position="22"/>
    </location>
</feature>
<evidence type="ECO:0000256" key="2">
    <source>
        <dbReference type="ARBA" id="ARBA00012438"/>
    </source>
</evidence>
<reference evidence="7" key="1">
    <citation type="journal article" date="2019" name="Int. J. Syst. Evol. Microbiol.">
        <title>The Global Catalogue of Microorganisms (GCM) 10K type strain sequencing project: providing services to taxonomists for standard genome sequencing and annotation.</title>
        <authorList>
            <consortium name="The Broad Institute Genomics Platform"/>
            <consortium name="The Broad Institute Genome Sequencing Center for Infectious Disease"/>
            <person name="Wu L."/>
            <person name="Ma J."/>
        </authorList>
    </citation>
    <scope>NUCLEOTIDE SEQUENCE [LARGE SCALE GENOMIC DNA]</scope>
    <source>
        <strain evidence="7">JCM 17224</strain>
    </source>
</reference>
<protein>
    <recommendedName>
        <fullName evidence="2">histidine kinase</fullName>
        <ecNumber evidence="2">2.7.13.3</ecNumber>
    </recommendedName>
</protein>
<dbReference type="SMART" id="SM00387">
    <property type="entry name" value="HATPase_c"/>
    <property type="match status" value="1"/>
</dbReference>
<dbReference type="Gene3D" id="1.10.287.130">
    <property type="match status" value="1"/>
</dbReference>
<dbReference type="RefSeq" id="WP_345073834.1">
    <property type="nucleotide sequence ID" value="NZ_BAABDJ010000034.1"/>
</dbReference>
<dbReference type="SUPFAM" id="SSF55874">
    <property type="entry name" value="ATPase domain of HSP90 chaperone/DNA topoisomerase II/histidine kinase"/>
    <property type="match status" value="1"/>
</dbReference>